<evidence type="ECO:0000256" key="6">
    <source>
        <dbReference type="ARBA" id="ARBA00022842"/>
    </source>
</evidence>
<evidence type="ECO:0000313" key="7">
    <source>
        <dbReference type="EMBL" id="KIL61925.1"/>
    </source>
</evidence>
<evidence type="ECO:0000256" key="5">
    <source>
        <dbReference type="ARBA" id="ARBA00022840"/>
    </source>
</evidence>
<dbReference type="GO" id="GO:0046872">
    <property type="term" value="F:metal ion binding"/>
    <property type="evidence" value="ECO:0007669"/>
    <property type="project" value="UniProtKB-KW"/>
</dbReference>
<keyword evidence="5" id="KW-0067">ATP-binding</keyword>
<keyword evidence="8" id="KW-1185">Reference proteome</keyword>
<evidence type="ECO:0000256" key="1">
    <source>
        <dbReference type="ARBA" id="ARBA00008276"/>
    </source>
</evidence>
<organism evidence="7 8">
    <name type="scientific">Amanita muscaria (strain Koide BX008)</name>
    <dbReference type="NCBI Taxonomy" id="946122"/>
    <lineage>
        <taxon>Eukaryota</taxon>
        <taxon>Fungi</taxon>
        <taxon>Dikarya</taxon>
        <taxon>Basidiomycota</taxon>
        <taxon>Agaricomycotina</taxon>
        <taxon>Agaricomycetes</taxon>
        <taxon>Agaricomycetidae</taxon>
        <taxon>Agaricales</taxon>
        <taxon>Pluteineae</taxon>
        <taxon>Amanitaceae</taxon>
        <taxon>Amanita</taxon>
    </lineage>
</organism>
<dbReference type="PROSITE" id="PS01011">
    <property type="entry name" value="FOLYLPOLYGLU_SYNT_1"/>
    <property type="match status" value="1"/>
</dbReference>
<dbReference type="SUPFAM" id="SSF53244">
    <property type="entry name" value="MurD-like peptide ligases, peptide-binding domain"/>
    <property type="match status" value="1"/>
</dbReference>
<dbReference type="PANTHER" id="PTHR11136">
    <property type="entry name" value="FOLYLPOLYGLUTAMATE SYNTHASE-RELATED"/>
    <property type="match status" value="1"/>
</dbReference>
<dbReference type="UniPathway" id="UPA00850"/>
<dbReference type="EMBL" id="KN818278">
    <property type="protein sequence ID" value="KIL61925.1"/>
    <property type="molecule type" value="Genomic_DNA"/>
</dbReference>
<dbReference type="GO" id="GO:0005739">
    <property type="term" value="C:mitochondrion"/>
    <property type="evidence" value="ECO:0007669"/>
    <property type="project" value="TreeGrafter"/>
</dbReference>
<evidence type="ECO:0000313" key="8">
    <source>
        <dbReference type="Proteomes" id="UP000054549"/>
    </source>
</evidence>
<evidence type="ECO:0000256" key="3">
    <source>
        <dbReference type="ARBA" id="ARBA00022723"/>
    </source>
</evidence>
<dbReference type="STRING" id="946122.A0A0C2SFR1"/>
<dbReference type="PANTHER" id="PTHR11136:SF0">
    <property type="entry name" value="DIHYDROFOLATE SYNTHETASE-RELATED"/>
    <property type="match status" value="1"/>
</dbReference>
<dbReference type="GO" id="GO:0004326">
    <property type="term" value="F:tetrahydrofolylpolyglutamate synthase activity"/>
    <property type="evidence" value="ECO:0007669"/>
    <property type="project" value="InterPro"/>
</dbReference>
<dbReference type="HOGENOM" id="CLU_015869_2_0_1"/>
<dbReference type="Gene3D" id="3.40.1190.10">
    <property type="entry name" value="Mur-like, catalytic domain"/>
    <property type="match status" value="1"/>
</dbReference>
<sequence>MSSIDLSLVRLQQLVQHLPLYTRPTIHIAGTNGKGSVSAYLSHILASSQPPFKVGRYNSPHLVVVHDCITIDNKPITPGAYNTERSLVEEADKQHETALSSFELLTLTAFQIFEREKVDVAVVEVGMGGRLDATNILPTSVILASALTAVDLDHQAFLGPTVAHIAKEKANIARPGRPFIIGRQKHPEVDSVVQDVVAEQRGILLPSVQVSQREWDLDLDGEKPIFSLDPDKFEEPPHLPISCHLPCFNGTLRTLLPLFGDHQLDNLGIALGVISSLFTHVPEELALLDFPSKITLQSIGDGIRATRWPGRLSFHTIDIATAGHKRAVVLLDGAHNSASSQTLSDYLVHIVSTLSRGPRHPTEKSTRALPPSPRRLRLTYILALSHSPPKTPLETLSPLLPFRSPSADHSIQVTTRLALLRFTPPDGMPWVKSVSPSELRQVASLLAPDTETWVASEAENENSGEQGCADLSAALKWAVDGRHGEDDNLVVLAGSLYLVADFYRLHEIQ</sequence>
<dbReference type="InterPro" id="IPR036565">
    <property type="entry name" value="Mur-like_cat_sf"/>
</dbReference>
<dbReference type="Gene3D" id="3.90.190.20">
    <property type="entry name" value="Mur ligase, C-terminal domain"/>
    <property type="match status" value="1"/>
</dbReference>
<evidence type="ECO:0000256" key="2">
    <source>
        <dbReference type="ARBA" id="ARBA00022598"/>
    </source>
</evidence>
<evidence type="ECO:0008006" key="9">
    <source>
        <dbReference type="Google" id="ProtNLM"/>
    </source>
</evidence>
<dbReference type="PROSITE" id="PS01012">
    <property type="entry name" value="FOLYLPOLYGLU_SYNT_2"/>
    <property type="match status" value="1"/>
</dbReference>
<proteinExistence type="inferred from homology"/>
<keyword evidence="6" id="KW-0460">Magnesium</keyword>
<dbReference type="GO" id="GO:0005524">
    <property type="term" value="F:ATP binding"/>
    <property type="evidence" value="ECO:0007669"/>
    <property type="project" value="UniProtKB-KW"/>
</dbReference>
<dbReference type="Proteomes" id="UP000054549">
    <property type="component" value="Unassembled WGS sequence"/>
</dbReference>
<dbReference type="AlphaFoldDB" id="A0A0C2SFR1"/>
<evidence type="ECO:0000256" key="4">
    <source>
        <dbReference type="ARBA" id="ARBA00022741"/>
    </source>
</evidence>
<reference evidence="7 8" key="1">
    <citation type="submission" date="2014-04" db="EMBL/GenBank/DDBJ databases">
        <title>Evolutionary Origins and Diversification of the Mycorrhizal Mutualists.</title>
        <authorList>
            <consortium name="DOE Joint Genome Institute"/>
            <consortium name="Mycorrhizal Genomics Consortium"/>
            <person name="Kohler A."/>
            <person name="Kuo A."/>
            <person name="Nagy L.G."/>
            <person name="Floudas D."/>
            <person name="Copeland A."/>
            <person name="Barry K.W."/>
            <person name="Cichocki N."/>
            <person name="Veneault-Fourrey C."/>
            <person name="LaButti K."/>
            <person name="Lindquist E.A."/>
            <person name="Lipzen A."/>
            <person name="Lundell T."/>
            <person name="Morin E."/>
            <person name="Murat C."/>
            <person name="Riley R."/>
            <person name="Ohm R."/>
            <person name="Sun H."/>
            <person name="Tunlid A."/>
            <person name="Henrissat B."/>
            <person name="Grigoriev I.V."/>
            <person name="Hibbett D.S."/>
            <person name="Martin F."/>
        </authorList>
    </citation>
    <scope>NUCLEOTIDE SEQUENCE [LARGE SCALE GENOMIC DNA]</scope>
    <source>
        <strain evidence="7 8">Koide BX008</strain>
    </source>
</reference>
<accession>A0A0C2SFR1</accession>
<dbReference type="InterPro" id="IPR036615">
    <property type="entry name" value="Mur_ligase_C_dom_sf"/>
</dbReference>
<dbReference type="SUPFAM" id="SSF53623">
    <property type="entry name" value="MurD-like peptide ligases, catalytic domain"/>
    <property type="match status" value="1"/>
</dbReference>
<dbReference type="GO" id="GO:0005829">
    <property type="term" value="C:cytosol"/>
    <property type="evidence" value="ECO:0007669"/>
    <property type="project" value="TreeGrafter"/>
</dbReference>
<keyword evidence="4" id="KW-0547">Nucleotide-binding</keyword>
<protein>
    <recommendedName>
        <fullName evidence="9">Mur ligase</fullName>
    </recommendedName>
</protein>
<dbReference type="NCBIfam" id="TIGR01499">
    <property type="entry name" value="folC"/>
    <property type="match status" value="1"/>
</dbReference>
<dbReference type="FunCoup" id="A0A0C2SFR1">
    <property type="interactions" value="191"/>
</dbReference>
<keyword evidence="3" id="KW-0479">Metal-binding</keyword>
<keyword evidence="2" id="KW-0436">Ligase</keyword>
<dbReference type="OrthoDB" id="5212574at2759"/>
<dbReference type="InParanoid" id="A0A0C2SFR1"/>
<gene>
    <name evidence="7" type="ORF">M378DRAFT_814098</name>
</gene>
<dbReference type="InterPro" id="IPR001645">
    <property type="entry name" value="Folylpolyglutamate_synth"/>
</dbReference>
<comment type="similarity">
    <text evidence="1">Belongs to the folylpolyglutamate synthase family.</text>
</comment>
<dbReference type="InterPro" id="IPR018109">
    <property type="entry name" value="Folylpolyglutamate_synth_CS"/>
</dbReference>
<dbReference type="GO" id="GO:0008841">
    <property type="term" value="F:dihydrofolate synthase activity"/>
    <property type="evidence" value="ECO:0007669"/>
    <property type="project" value="TreeGrafter"/>
</dbReference>
<name>A0A0C2SFR1_AMAMK</name>